<dbReference type="NCBIfam" id="NF007422">
    <property type="entry name" value="PRK09965.1"/>
    <property type="match status" value="1"/>
</dbReference>
<keyword evidence="3" id="KW-0408">Iron</keyword>
<feature type="domain" description="Rieske" evidence="5">
    <location>
        <begin position="2"/>
        <end position="97"/>
    </location>
</feature>
<dbReference type="EMBL" id="BNAW01000026">
    <property type="protein sequence ID" value="GHG26586.1"/>
    <property type="molecule type" value="Genomic_DNA"/>
</dbReference>
<name>A0ABQ3KIV0_9PSEU</name>
<dbReference type="Proteomes" id="UP000649955">
    <property type="component" value="Unassembled WGS sequence"/>
</dbReference>
<organism evidence="6 7">
    <name type="scientific">Amycolatopsis bullii</name>
    <dbReference type="NCBI Taxonomy" id="941987"/>
    <lineage>
        <taxon>Bacteria</taxon>
        <taxon>Bacillati</taxon>
        <taxon>Actinomycetota</taxon>
        <taxon>Actinomycetes</taxon>
        <taxon>Pseudonocardiales</taxon>
        <taxon>Pseudonocardiaceae</taxon>
        <taxon>Amycolatopsis</taxon>
    </lineage>
</organism>
<dbReference type="PANTHER" id="PTHR21496:SF23">
    <property type="entry name" value="3-PHENYLPROPIONATE_CINNAMIC ACID DIOXYGENASE FERREDOXIN SUBUNIT"/>
    <property type="match status" value="1"/>
</dbReference>
<evidence type="ECO:0000256" key="1">
    <source>
        <dbReference type="ARBA" id="ARBA00022714"/>
    </source>
</evidence>
<dbReference type="PANTHER" id="PTHR21496">
    <property type="entry name" value="FERREDOXIN-RELATED"/>
    <property type="match status" value="1"/>
</dbReference>
<evidence type="ECO:0000313" key="6">
    <source>
        <dbReference type="EMBL" id="GHG26586.1"/>
    </source>
</evidence>
<evidence type="ECO:0000256" key="4">
    <source>
        <dbReference type="ARBA" id="ARBA00023014"/>
    </source>
</evidence>
<sequence length="106" mass="11277">MIRACTVDELPPGESVRIPGPPAIAVFRTEDGELYAIGDTCTHQDASLADGWLEGCFVECPLHAAMFDLRTGAPTCLPAKDPVRTYPVVVEEGVVYVEGVADEDAA</sequence>
<dbReference type="PROSITE" id="PS51296">
    <property type="entry name" value="RIESKE"/>
    <property type="match status" value="1"/>
</dbReference>
<dbReference type="Pfam" id="PF00355">
    <property type="entry name" value="Rieske"/>
    <property type="match status" value="1"/>
</dbReference>
<keyword evidence="4" id="KW-0411">Iron-sulfur</keyword>
<dbReference type="Gene3D" id="2.102.10.10">
    <property type="entry name" value="Rieske [2Fe-2S] iron-sulphur domain"/>
    <property type="match status" value="1"/>
</dbReference>
<accession>A0ABQ3KIV0</accession>
<evidence type="ECO:0000313" key="7">
    <source>
        <dbReference type="Proteomes" id="UP000649955"/>
    </source>
</evidence>
<dbReference type="InterPro" id="IPR017941">
    <property type="entry name" value="Rieske_2Fe-2S"/>
</dbReference>
<gene>
    <name evidence="6" type="primary">hcaC</name>
    <name evidence="6" type="ORF">GCM10017567_52330</name>
</gene>
<proteinExistence type="predicted"/>
<keyword evidence="6" id="KW-0560">Oxidoreductase</keyword>
<dbReference type="GO" id="GO:0051213">
    <property type="term" value="F:dioxygenase activity"/>
    <property type="evidence" value="ECO:0007669"/>
    <property type="project" value="UniProtKB-KW"/>
</dbReference>
<keyword evidence="2" id="KW-0479">Metal-binding</keyword>
<evidence type="ECO:0000256" key="2">
    <source>
        <dbReference type="ARBA" id="ARBA00022723"/>
    </source>
</evidence>
<keyword evidence="1" id="KW-0001">2Fe-2S</keyword>
<dbReference type="RefSeq" id="WP_191313967.1">
    <property type="nucleotide sequence ID" value="NZ_BNAW01000026.1"/>
</dbReference>
<evidence type="ECO:0000256" key="3">
    <source>
        <dbReference type="ARBA" id="ARBA00023004"/>
    </source>
</evidence>
<dbReference type="CDD" id="cd03528">
    <property type="entry name" value="Rieske_RO_ferredoxin"/>
    <property type="match status" value="1"/>
</dbReference>
<keyword evidence="6" id="KW-0223">Dioxygenase</keyword>
<comment type="caution">
    <text evidence="6">The sequence shown here is derived from an EMBL/GenBank/DDBJ whole genome shotgun (WGS) entry which is preliminary data.</text>
</comment>
<dbReference type="SUPFAM" id="SSF50022">
    <property type="entry name" value="ISP domain"/>
    <property type="match status" value="1"/>
</dbReference>
<evidence type="ECO:0000259" key="5">
    <source>
        <dbReference type="PROSITE" id="PS51296"/>
    </source>
</evidence>
<protein>
    <submittedName>
        <fullName evidence="6">Bifunctional 3-phenylpropionate/cinnamic acid dioxygenase ferredoxin subunit</fullName>
    </submittedName>
</protein>
<dbReference type="InterPro" id="IPR036922">
    <property type="entry name" value="Rieske_2Fe-2S_sf"/>
</dbReference>
<reference evidence="7" key="1">
    <citation type="journal article" date="2019" name="Int. J. Syst. Evol. Microbiol.">
        <title>The Global Catalogue of Microorganisms (GCM) 10K type strain sequencing project: providing services to taxonomists for standard genome sequencing and annotation.</title>
        <authorList>
            <consortium name="The Broad Institute Genomics Platform"/>
            <consortium name="The Broad Institute Genome Sequencing Center for Infectious Disease"/>
            <person name="Wu L."/>
            <person name="Ma J."/>
        </authorList>
    </citation>
    <scope>NUCLEOTIDE SEQUENCE [LARGE SCALE GENOMIC DNA]</scope>
    <source>
        <strain evidence="7">CGMCC 4.7680</strain>
    </source>
</reference>
<keyword evidence="7" id="KW-1185">Reference proteome</keyword>